<keyword evidence="1" id="KW-0812">Transmembrane</keyword>
<proteinExistence type="predicted"/>
<organism evidence="2 3">
    <name type="scientific">Ruminococcus flavefaciens 007c</name>
    <dbReference type="NCBI Taxonomy" id="1341157"/>
    <lineage>
        <taxon>Bacteria</taxon>
        <taxon>Bacillati</taxon>
        <taxon>Bacillota</taxon>
        <taxon>Clostridia</taxon>
        <taxon>Eubacteriales</taxon>
        <taxon>Oscillospiraceae</taxon>
        <taxon>Ruminococcus</taxon>
    </lineage>
</organism>
<name>W7UJL1_RUMFL</name>
<keyword evidence="3" id="KW-1185">Reference proteome</keyword>
<accession>W7UJL1</accession>
<sequence length="48" mass="5328">MNDVMKGMLIVLVIIYVISPIDFVPGPVDDFIVILLGLASQKKIENKQ</sequence>
<evidence type="ECO:0000256" key="1">
    <source>
        <dbReference type="SAM" id="Phobius"/>
    </source>
</evidence>
<protein>
    <recommendedName>
        <fullName evidence="4">DUF1232 domain-containing protein</fullName>
    </recommendedName>
</protein>
<feature type="transmembrane region" description="Helical" evidence="1">
    <location>
        <begin position="7"/>
        <end position="28"/>
    </location>
</feature>
<dbReference type="RefSeq" id="WP_193385751.1">
    <property type="nucleotide sequence ID" value="NZ_ATAX01000022.1"/>
</dbReference>
<keyword evidence="1" id="KW-0472">Membrane</keyword>
<gene>
    <name evidence="2" type="ORF">RF007C_03570</name>
</gene>
<dbReference type="EMBL" id="ATAX01000022">
    <property type="protein sequence ID" value="EWM54003.1"/>
    <property type="molecule type" value="Genomic_DNA"/>
</dbReference>
<keyword evidence="1" id="KW-1133">Transmembrane helix</keyword>
<comment type="caution">
    <text evidence="2">The sequence shown here is derived from an EMBL/GenBank/DDBJ whole genome shotgun (WGS) entry which is preliminary data.</text>
</comment>
<evidence type="ECO:0000313" key="2">
    <source>
        <dbReference type="EMBL" id="EWM54003.1"/>
    </source>
</evidence>
<evidence type="ECO:0008006" key="4">
    <source>
        <dbReference type="Google" id="ProtNLM"/>
    </source>
</evidence>
<reference evidence="2 3" key="1">
    <citation type="journal article" date="2014" name="PLoS ONE">
        <title>Rumen cellulosomics: divergent fiber-degrading strategies revealed by comparative genome-wide analysis of six ruminococcal strains.</title>
        <authorList>
            <person name="Dassa B."/>
            <person name="Borovok I."/>
            <person name="Ruimy-Israeli V."/>
            <person name="Lamed R."/>
            <person name="Flint H.J."/>
            <person name="Duncan S.H."/>
            <person name="Henrissat B."/>
            <person name="Coutinho P."/>
            <person name="Morrison M."/>
            <person name="Mosoni P."/>
            <person name="Yeoman C.J."/>
            <person name="White B.A."/>
            <person name="Bayer E.A."/>
        </authorList>
    </citation>
    <scope>NUCLEOTIDE SEQUENCE [LARGE SCALE GENOMIC DNA]</scope>
    <source>
        <strain evidence="2 3">007c</strain>
    </source>
</reference>
<dbReference type="AlphaFoldDB" id="W7UJL1"/>
<evidence type="ECO:0000313" key="3">
    <source>
        <dbReference type="Proteomes" id="UP000019365"/>
    </source>
</evidence>
<dbReference type="Proteomes" id="UP000019365">
    <property type="component" value="Unassembled WGS sequence"/>
</dbReference>